<dbReference type="RefSeq" id="WP_345448808.1">
    <property type="nucleotide sequence ID" value="NZ_BAABKK010000010.1"/>
</dbReference>
<comment type="caution">
    <text evidence="2">The sequence shown here is derived from an EMBL/GenBank/DDBJ whole genome shotgun (WGS) entry which is preliminary data.</text>
</comment>
<accession>A0ABP9SCH5</accession>
<evidence type="ECO:0000313" key="3">
    <source>
        <dbReference type="Proteomes" id="UP001500200"/>
    </source>
</evidence>
<feature type="domain" description="SGNH hydrolase-type esterase" evidence="1">
    <location>
        <begin position="43"/>
        <end position="150"/>
    </location>
</feature>
<evidence type="ECO:0000259" key="1">
    <source>
        <dbReference type="Pfam" id="PF13472"/>
    </source>
</evidence>
<gene>
    <name evidence="2" type="ORF">GCM10023346_17010</name>
</gene>
<dbReference type="Proteomes" id="UP001500200">
    <property type="component" value="Unassembled WGS sequence"/>
</dbReference>
<dbReference type="Gene3D" id="3.40.50.1110">
    <property type="entry name" value="SGNH hydrolase"/>
    <property type="match status" value="1"/>
</dbReference>
<dbReference type="EMBL" id="BAABKK010000010">
    <property type="protein sequence ID" value="GAA5193129.1"/>
    <property type="molecule type" value="Genomic_DNA"/>
</dbReference>
<organism evidence="2 3">
    <name type="scientific">Arthrobacter gyeryongensis</name>
    <dbReference type="NCBI Taxonomy" id="1650592"/>
    <lineage>
        <taxon>Bacteria</taxon>
        <taxon>Bacillati</taxon>
        <taxon>Actinomycetota</taxon>
        <taxon>Actinomycetes</taxon>
        <taxon>Micrococcales</taxon>
        <taxon>Micrococcaceae</taxon>
        <taxon>Arthrobacter</taxon>
    </lineage>
</organism>
<evidence type="ECO:0000313" key="2">
    <source>
        <dbReference type="EMBL" id="GAA5193129.1"/>
    </source>
</evidence>
<protein>
    <recommendedName>
        <fullName evidence="1">SGNH hydrolase-type esterase domain-containing protein</fullName>
    </recommendedName>
</protein>
<keyword evidence="3" id="KW-1185">Reference proteome</keyword>
<dbReference type="Pfam" id="PF13472">
    <property type="entry name" value="Lipase_GDSL_2"/>
    <property type="match status" value="1"/>
</dbReference>
<dbReference type="CDD" id="cd00229">
    <property type="entry name" value="SGNH_hydrolase"/>
    <property type="match status" value="1"/>
</dbReference>
<dbReference type="InterPro" id="IPR036514">
    <property type="entry name" value="SGNH_hydro_sf"/>
</dbReference>
<dbReference type="InterPro" id="IPR013830">
    <property type="entry name" value="SGNH_hydro"/>
</dbReference>
<name>A0ABP9SCH5_9MICC</name>
<dbReference type="SUPFAM" id="SSF52266">
    <property type="entry name" value="SGNH hydrolase"/>
    <property type="match status" value="1"/>
</dbReference>
<reference evidence="3" key="1">
    <citation type="journal article" date="2019" name="Int. J. Syst. Evol. Microbiol.">
        <title>The Global Catalogue of Microorganisms (GCM) 10K type strain sequencing project: providing services to taxonomists for standard genome sequencing and annotation.</title>
        <authorList>
            <consortium name="The Broad Institute Genomics Platform"/>
            <consortium name="The Broad Institute Genome Sequencing Center for Infectious Disease"/>
            <person name="Wu L."/>
            <person name="Ma J."/>
        </authorList>
    </citation>
    <scope>NUCLEOTIDE SEQUENCE [LARGE SCALE GENOMIC DNA]</scope>
    <source>
        <strain evidence="3">JCM 18514</strain>
    </source>
</reference>
<sequence>MSSVVLAGCTQAPPPVSGKVQQACDNIGKATLPAAVNGTTVAFIGDSYTPGTGAGNPANRWTTKLSVDMSWSEVNLGKGGTGYFNAGSSVNYRGVIPDAVSSKPAIVLVAGGGNDLGFGVQRFGPSVDAFYAALRKALPDAKIVAVSPYFRD</sequence>
<proteinExistence type="predicted"/>